<dbReference type="EMBL" id="MHLN01000019">
    <property type="protein sequence ID" value="OGZ11527.1"/>
    <property type="molecule type" value="Genomic_DNA"/>
</dbReference>
<dbReference type="CDD" id="cd04301">
    <property type="entry name" value="NAT_SF"/>
    <property type="match status" value="1"/>
</dbReference>
<evidence type="ECO:0000256" key="1">
    <source>
        <dbReference type="ARBA" id="ARBA00022679"/>
    </source>
</evidence>
<dbReference type="Gene3D" id="3.40.630.30">
    <property type="match status" value="1"/>
</dbReference>
<dbReference type="PANTHER" id="PTHR43877:SF1">
    <property type="entry name" value="ACETYLTRANSFERASE"/>
    <property type="match status" value="1"/>
</dbReference>
<evidence type="ECO:0000256" key="2">
    <source>
        <dbReference type="ARBA" id="ARBA00023315"/>
    </source>
</evidence>
<dbReference type="PANTHER" id="PTHR43877">
    <property type="entry name" value="AMINOALKYLPHOSPHONATE N-ACETYLTRANSFERASE-RELATED-RELATED"/>
    <property type="match status" value="1"/>
</dbReference>
<accession>A0A1G2DCZ9</accession>
<organism evidence="4 5">
    <name type="scientific">Candidatus Lloydbacteria bacterium RIFCSPHIGHO2_02_FULL_51_22</name>
    <dbReference type="NCBI Taxonomy" id="1798663"/>
    <lineage>
        <taxon>Bacteria</taxon>
        <taxon>Candidatus Lloydiibacteriota</taxon>
    </lineage>
</organism>
<keyword evidence="1" id="KW-0808">Transferase</keyword>
<dbReference type="InterPro" id="IPR000182">
    <property type="entry name" value="GNAT_dom"/>
</dbReference>
<evidence type="ECO:0000259" key="3">
    <source>
        <dbReference type="PROSITE" id="PS51186"/>
    </source>
</evidence>
<keyword evidence="2" id="KW-0012">Acyltransferase</keyword>
<dbReference type="InterPro" id="IPR016181">
    <property type="entry name" value="Acyl_CoA_acyltransferase"/>
</dbReference>
<evidence type="ECO:0000313" key="5">
    <source>
        <dbReference type="Proteomes" id="UP000178099"/>
    </source>
</evidence>
<dbReference type="PROSITE" id="PS51186">
    <property type="entry name" value="GNAT"/>
    <property type="match status" value="1"/>
</dbReference>
<dbReference type="Proteomes" id="UP000178099">
    <property type="component" value="Unassembled WGS sequence"/>
</dbReference>
<proteinExistence type="predicted"/>
<sequence length="156" mass="17532">MSGKITVRRFLLTNDYTTLEHIGDIENLLVQLAPVGATRKKLSALDIFNFQTIGDHVFIVAEDTATRKIVGMATLRLKPLLGRGLVGEVEEFVVDEAYRGQGIAGRIHDEIVVAAKEHGVHELRLTSAPWRVIANEFYKKRGYVPYDTNVYRRALP</sequence>
<evidence type="ECO:0000313" key="4">
    <source>
        <dbReference type="EMBL" id="OGZ11527.1"/>
    </source>
</evidence>
<name>A0A1G2DCZ9_9BACT</name>
<feature type="domain" description="N-acetyltransferase" evidence="3">
    <location>
        <begin position="5"/>
        <end position="156"/>
    </location>
</feature>
<reference evidence="4 5" key="1">
    <citation type="journal article" date="2016" name="Nat. Commun.">
        <title>Thousands of microbial genomes shed light on interconnected biogeochemical processes in an aquifer system.</title>
        <authorList>
            <person name="Anantharaman K."/>
            <person name="Brown C.T."/>
            <person name="Hug L.A."/>
            <person name="Sharon I."/>
            <person name="Castelle C.J."/>
            <person name="Probst A.J."/>
            <person name="Thomas B.C."/>
            <person name="Singh A."/>
            <person name="Wilkins M.J."/>
            <person name="Karaoz U."/>
            <person name="Brodie E.L."/>
            <person name="Williams K.H."/>
            <person name="Hubbard S.S."/>
            <person name="Banfield J.F."/>
        </authorList>
    </citation>
    <scope>NUCLEOTIDE SEQUENCE [LARGE SCALE GENOMIC DNA]</scope>
</reference>
<dbReference type="GO" id="GO:0016747">
    <property type="term" value="F:acyltransferase activity, transferring groups other than amino-acyl groups"/>
    <property type="evidence" value="ECO:0007669"/>
    <property type="project" value="InterPro"/>
</dbReference>
<comment type="caution">
    <text evidence="4">The sequence shown here is derived from an EMBL/GenBank/DDBJ whole genome shotgun (WGS) entry which is preliminary data.</text>
</comment>
<dbReference type="SUPFAM" id="SSF55729">
    <property type="entry name" value="Acyl-CoA N-acyltransferases (Nat)"/>
    <property type="match status" value="1"/>
</dbReference>
<protein>
    <recommendedName>
        <fullName evidence="3">N-acetyltransferase domain-containing protein</fullName>
    </recommendedName>
</protein>
<gene>
    <name evidence="4" type="ORF">A3D67_00610</name>
</gene>
<dbReference type="InterPro" id="IPR050832">
    <property type="entry name" value="Bact_Acetyltransf"/>
</dbReference>
<dbReference type="AlphaFoldDB" id="A0A1G2DCZ9"/>
<dbReference type="Pfam" id="PF00583">
    <property type="entry name" value="Acetyltransf_1"/>
    <property type="match status" value="1"/>
</dbReference>